<reference evidence="1" key="1">
    <citation type="journal article" date="2020" name="Stud. Mycol.">
        <title>101 Dothideomycetes genomes: a test case for predicting lifestyles and emergence of pathogens.</title>
        <authorList>
            <person name="Haridas S."/>
            <person name="Albert R."/>
            <person name="Binder M."/>
            <person name="Bloem J."/>
            <person name="Labutti K."/>
            <person name="Salamov A."/>
            <person name="Andreopoulos B."/>
            <person name="Baker S."/>
            <person name="Barry K."/>
            <person name="Bills G."/>
            <person name="Bluhm B."/>
            <person name="Cannon C."/>
            <person name="Castanera R."/>
            <person name="Culley D."/>
            <person name="Daum C."/>
            <person name="Ezra D."/>
            <person name="Gonzalez J."/>
            <person name="Henrissat B."/>
            <person name="Kuo A."/>
            <person name="Liang C."/>
            <person name="Lipzen A."/>
            <person name="Lutzoni F."/>
            <person name="Magnuson J."/>
            <person name="Mondo S."/>
            <person name="Nolan M."/>
            <person name="Ohm R."/>
            <person name="Pangilinan J."/>
            <person name="Park H.-J."/>
            <person name="Ramirez L."/>
            <person name="Alfaro M."/>
            <person name="Sun H."/>
            <person name="Tritt A."/>
            <person name="Yoshinaga Y."/>
            <person name="Zwiers L.-H."/>
            <person name="Turgeon B."/>
            <person name="Goodwin S."/>
            <person name="Spatafora J."/>
            <person name="Crous P."/>
            <person name="Grigoriev I."/>
        </authorList>
    </citation>
    <scope>NUCLEOTIDE SEQUENCE</scope>
    <source>
        <strain evidence="1">CBS 122367</strain>
    </source>
</reference>
<organism evidence="1 2">
    <name type="scientific">Lentithecium fluviatile CBS 122367</name>
    <dbReference type="NCBI Taxonomy" id="1168545"/>
    <lineage>
        <taxon>Eukaryota</taxon>
        <taxon>Fungi</taxon>
        <taxon>Dikarya</taxon>
        <taxon>Ascomycota</taxon>
        <taxon>Pezizomycotina</taxon>
        <taxon>Dothideomycetes</taxon>
        <taxon>Pleosporomycetidae</taxon>
        <taxon>Pleosporales</taxon>
        <taxon>Massarineae</taxon>
        <taxon>Lentitheciaceae</taxon>
        <taxon>Lentithecium</taxon>
    </lineage>
</organism>
<protein>
    <submittedName>
        <fullName evidence="1">Uncharacterized protein</fullName>
    </submittedName>
</protein>
<evidence type="ECO:0000313" key="2">
    <source>
        <dbReference type="Proteomes" id="UP000799291"/>
    </source>
</evidence>
<name>A0A6G1JIJ9_9PLEO</name>
<proteinExistence type="predicted"/>
<evidence type="ECO:0000313" key="1">
    <source>
        <dbReference type="EMBL" id="KAF2690296.1"/>
    </source>
</evidence>
<sequence>MQLLFLPTHTICFFLSPLEYFKRLTSLGYGKVLTPFASALAKHSRTDVSDSEPRGDFYARIFSYAYVNSTYMHEACWQFWLPTKLVRRSGRACTSAQWRSLQRCTLGKLICGHDDEQTKPRRSIIGVKYRLPKSYVGVLRHMMACQSGWWALNVLGRGSLPGED</sequence>
<gene>
    <name evidence="1" type="ORF">K458DRAFT_101644</name>
</gene>
<dbReference type="EMBL" id="MU005571">
    <property type="protein sequence ID" value="KAF2690296.1"/>
    <property type="molecule type" value="Genomic_DNA"/>
</dbReference>
<dbReference type="AlphaFoldDB" id="A0A6G1JIJ9"/>
<dbReference type="Proteomes" id="UP000799291">
    <property type="component" value="Unassembled WGS sequence"/>
</dbReference>
<accession>A0A6G1JIJ9</accession>
<keyword evidence="2" id="KW-1185">Reference proteome</keyword>